<sequence length="52" mass="5963">MDAPSLPSFQFMPTQTGLRLQPYIRSFCEALPLSLMEFADRALITTTRSKRQ</sequence>
<dbReference type="HOGENOM" id="CLU_3083747_0_0_6"/>
<protein>
    <submittedName>
        <fullName evidence="1">Uncharacterized protein</fullName>
    </submittedName>
</protein>
<reference evidence="1 2" key="1">
    <citation type="journal article" date="2012" name="J. Bacteriol.">
        <title>Genome sequence of cold-adapted Pseudomonas mandelii strain JR-1.</title>
        <authorList>
            <person name="Jang S.H."/>
            <person name="Kim J."/>
            <person name="Kim J."/>
            <person name="Hong S."/>
            <person name="Lee C."/>
        </authorList>
    </citation>
    <scope>NUCLEOTIDE SEQUENCE [LARGE SCALE GENOMIC DNA]</scope>
    <source>
        <strain evidence="1 2">JR-1</strain>
        <plasmid evidence="2">Plasmid</plasmid>
    </source>
</reference>
<keyword evidence="1" id="KW-0614">Plasmid</keyword>
<accession>A0A024EKN2</accession>
<name>A0A024EKN2_9PSED</name>
<evidence type="ECO:0000313" key="1">
    <source>
        <dbReference type="EMBL" id="AHZ73352.1"/>
    </source>
</evidence>
<dbReference type="EMBL" id="CP005961">
    <property type="protein sequence ID" value="AHZ73352.1"/>
    <property type="molecule type" value="Genomic_DNA"/>
</dbReference>
<dbReference type="AlphaFoldDB" id="A0A024EKN2"/>
<dbReference type="Proteomes" id="UP000026913">
    <property type="component" value="Plasmid unnamed"/>
</dbReference>
<organism evidence="1 2">
    <name type="scientific">Pseudomonas mandelii JR-1</name>
    <dbReference type="NCBI Taxonomy" id="1147786"/>
    <lineage>
        <taxon>Bacteria</taxon>
        <taxon>Pseudomonadati</taxon>
        <taxon>Pseudomonadota</taxon>
        <taxon>Gammaproteobacteria</taxon>
        <taxon>Pseudomonadales</taxon>
        <taxon>Pseudomonadaceae</taxon>
        <taxon>Pseudomonas</taxon>
    </lineage>
</organism>
<geneLocation type="plasmid" evidence="2"/>
<evidence type="ECO:0000313" key="2">
    <source>
        <dbReference type="Proteomes" id="UP000026913"/>
    </source>
</evidence>
<dbReference type="KEGG" id="pman:OU5_P0100"/>
<gene>
    <name evidence="1" type="ORF">OU5_P0100</name>
</gene>
<proteinExistence type="predicted"/>